<feature type="transmembrane region" description="Helical" evidence="10">
    <location>
        <begin position="91"/>
        <end position="109"/>
    </location>
</feature>
<dbReference type="GO" id="GO:0005789">
    <property type="term" value="C:endoplasmic reticulum membrane"/>
    <property type="evidence" value="ECO:0007669"/>
    <property type="project" value="UniProtKB-SubCell"/>
</dbReference>
<dbReference type="Gene3D" id="3.10.20.90">
    <property type="entry name" value="Phosphatidylinositol 3-kinase Catalytic Subunit, Chain A, domain 1"/>
    <property type="match status" value="1"/>
</dbReference>
<dbReference type="PROSITE" id="PS50244">
    <property type="entry name" value="S5A_REDUCTASE"/>
    <property type="match status" value="1"/>
</dbReference>
<evidence type="ECO:0000256" key="5">
    <source>
        <dbReference type="ARBA" id="ARBA00022857"/>
    </source>
</evidence>
<dbReference type="Proteomes" id="UP000039865">
    <property type="component" value="Unassembled WGS sequence"/>
</dbReference>
<dbReference type="Pfam" id="PF00240">
    <property type="entry name" value="ubiquitin"/>
    <property type="match status" value="1"/>
</dbReference>
<dbReference type="GO" id="GO:0042761">
    <property type="term" value="P:very long-chain fatty acid biosynthetic process"/>
    <property type="evidence" value="ECO:0007669"/>
    <property type="project" value="TreeGrafter"/>
</dbReference>
<keyword evidence="13" id="KW-1185">Reference proteome</keyword>
<evidence type="ECO:0000256" key="9">
    <source>
        <dbReference type="ARBA" id="ARBA00023136"/>
    </source>
</evidence>
<feature type="domain" description="Ubiquitin-like" evidence="11">
    <location>
        <begin position="4"/>
        <end position="77"/>
    </location>
</feature>
<dbReference type="FunCoup" id="A0A078B8D2">
    <property type="interactions" value="33"/>
</dbReference>
<keyword evidence="3" id="KW-0444">Lipid biosynthesis</keyword>
<keyword evidence="9 10" id="KW-0472">Membrane</keyword>
<proteinExistence type="inferred from homology"/>
<evidence type="ECO:0000259" key="11">
    <source>
        <dbReference type="PROSITE" id="PS50053"/>
    </source>
</evidence>
<evidence type="ECO:0000256" key="6">
    <source>
        <dbReference type="ARBA" id="ARBA00022989"/>
    </source>
</evidence>
<name>A0A078B8D2_STYLE</name>
<feature type="transmembrane region" description="Helical" evidence="10">
    <location>
        <begin position="261"/>
        <end position="285"/>
    </location>
</feature>
<keyword evidence="8" id="KW-0443">Lipid metabolism</keyword>
<dbReference type="Pfam" id="PF02544">
    <property type="entry name" value="Steroid_dh"/>
    <property type="match status" value="1"/>
</dbReference>
<reference evidence="12 13" key="1">
    <citation type="submission" date="2014-06" db="EMBL/GenBank/DDBJ databases">
        <authorList>
            <person name="Swart Estienne"/>
        </authorList>
    </citation>
    <scope>NUCLEOTIDE SEQUENCE [LARGE SCALE GENOMIC DNA]</scope>
    <source>
        <strain evidence="12 13">130c</strain>
    </source>
</reference>
<feature type="transmembrane region" description="Helical" evidence="10">
    <location>
        <begin position="207"/>
        <end position="229"/>
    </location>
</feature>
<keyword evidence="6 10" id="KW-1133">Transmembrane helix</keyword>
<dbReference type="InterPro" id="IPR029071">
    <property type="entry name" value="Ubiquitin-like_domsf"/>
</dbReference>
<dbReference type="PANTHER" id="PTHR10556:SF28">
    <property type="entry name" value="VERY-LONG-CHAIN ENOYL-COA REDUCTASE"/>
    <property type="match status" value="1"/>
</dbReference>
<dbReference type="EMBL" id="CCKQ01018683">
    <property type="protein sequence ID" value="CDW90664.1"/>
    <property type="molecule type" value="Genomic_DNA"/>
</dbReference>
<protein>
    <submittedName>
        <fullName evidence="12">3-oxo-5-alpha-steroid 4</fullName>
    </submittedName>
</protein>
<dbReference type="PANTHER" id="PTHR10556">
    <property type="entry name" value="3-OXO-5-ALPHA-STEROID 4-DEHYDROGENASE"/>
    <property type="match status" value="1"/>
</dbReference>
<dbReference type="PROSITE" id="PS50053">
    <property type="entry name" value="UBIQUITIN_2"/>
    <property type="match status" value="1"/>
</dbReference>
<feature type="transmembrane region" description="Helical" evidence="10">
    <location>
        <begin position="166"/>
        <end position="186"/>
    </location>
</feature>
<gene>
    <name evidence="12" type="primary">Contig13537.g14446</name>
    <name evidence="12" type="ORF">STYLEM_19809</name>
</gene>
<dbReference type="GO" id="GO:0016627">
    <property type="term" value="F:oxidoreductase activity, acting on the CH-CH group of donors"/>
    <property type="evidence" value="ECO:0007669"/>
    <property type="project" value="InterPro"/>
</dbReference>
<dbReference type="OMA" id="FSQSTMP"/>
<comment type="subcellular location">
    <subcellularLocation>
        <location evidence="1">Endoplasmic reticulum membrane</location>
        <topology evidence="1">Multi-pass membrane protein</topology>
    </subcellularLocation>
</comment>
<evidence type="ECO:0000256" key="1">
    <source>
        <dbReference type="ARBA" id="ARBA00004477"/>
    </source>
</evidence>
<evidence type="ECO:0000256" key="2">
    <source>
        <dbReference type="ARBA" id="ARBA00007742"/>
    </source>
</evidence>
<comment type="similarity">
    <text evidence="2">Belongs to the steroid 5-alpha reductase family.</text>
</comment>
<dbReference type="CDD" id="cd01801">
    <property type="entry name" value="Ubl_TECR_like"/>
    <property type="match status" value="1"/>
</dbReference>
<organism evidence="12 13">
    <name type="scientific">Stylonychia lemnae</name>
    <name type="common">Ciliate</name>
    <dbReference type="NCBI Taxonomy" id="5949"/>
    <lineage>
        <taxon>Eukaryota</taxon>
        <taxon>Sar</taxon>
        <taxon>Alveolata</taxon>
        <taxon>Ciliophora</taxon>
        <taxon>Intramacronucleata</taxon>
        <taxon>Spirotrichea</taxon>
        <taxon>Stichotrichia</taxon>
        <taxon>Sporadotrichida</taxon>
        <taxon>Oxytrichidae</taxon>
        <taxon>Stylonychinae</taxon>
        <taxon>Stylonychia</taxon>
    </lineage>
</organism>
<dbReference type="OrthoDB" id="540503at2759"/>
<accession>A0A078B8D2</accession>
<evidence type="ECO:0000313" key="13">
    <source>
        <dbReference type="Proteomes" id="UP000039865"/>
    </source>
</evidence>
<evidence type="ECO:0000256" key="4">
    <source>
        <dbReference type="ARBA" id="ARBA00022692"/>
    </source>
</evidence>
<dbReference type="InterPro" id="IPR001104">
    <property type="entry name" value="3-oxo-5_a-steroid_4-DH_C"/>
</dbReference>
<keyword evidence="4 10" id="KW-0812">Transmembrane</keyword>
<dbReference type="InParanoid" id="A0A078B8D2"/>
<dbReference type="InterPro" id="IPR039357">
    <property type="entry name" value="SRD5A/TECR"/>
</dbReference>
<sequence>MEAFDIFVRNYDDGKPMITLTVSSNTQISKLKKQFAEQYSDLFYPEKQQFWHDGIAMKRDYMTLDDYDVKAGDTVYIQDMGIQVSYRLSKILINIGPLITFTLFNFYWFDIYSFCLNDHKYVHQNSQYSRAQQLGNQMVFIHFGKRIYECIFVHYFSKSSKSLNKLIWEFGYIWLFFGLVVPFYLFHPDYNESLLKSIFYEDHIPQIYFFLFLAFIFFEVMNFFCHVHLKSFRVRDLDTTRGIPRLHGFSYVSCANYFYEILAWVCFAIVTQTLMSTTFLFTSFFRMNSRAQKKHLRYIAEFKNYYPAEERRAFIPFLF</sequence>
<evidence type="ECO:0000313" key="12">
    <source>
        <dbReference type="EMBL" id="CDW90664.1"/>
    </source>
</evidence>
<dbReference type="InterPro" id="IPR000626">
    <property type="entry name" value="Ubiquitin-like_dom"/>
</dbReference>
<dbReference type="AlphaFoldDB" id="A0A078B8D2"/>
<evidence type="ECO:0000256" key="10">
    <source>
        <dbReference type="SAM" id="Phobius"/>
    </source>
</evidence>
<evidence type="ECO:0000256" key="7">
    <source>
        <dbReference type="ARBA" id="ARBA00023002"/>
    </source>
</evidence>
<dbReference type="SUPFAM" id="SSF54236">
    <property type="entry name" value="Ubiquitin-like"/>
    <property type="match status" value="1"/>
</dbReference>
<keyword evidence="5" id="KW-0521">NADP</keyword>
<keyword evidence="7" id="KW-0560">Oxidoreductase</keyword>
<evidence type="ECO:0000256" key="3">
    <source>
        <dbReference type="ARBA" id="ARBA00022516"/>
    </source>
</evidence>
<evidence type="ECO:0000256" key="8">
    <source>
        <dbReference type="ARBA" id="ARBA00023098"/>
    </source>
</evidence>